<dbReference type="Proteomes" id="UP000825935">
    <property type="component" value="Chromosome 13"/>
</dbReference>
<accession>A0A8T2TCS0</accession>
<feature type="region of interest" description="Disordered" evidence="1">
    <location>
        <begin position="88"/>
        <end position="108"/>
    </location>
</feature>
<comment type="caution">
    <text evidence="3">The sequence shown here is derived from an EMBL/GenBank/DDBJ whole genome shotgun (WGS) entry which is preliminary data.</text>
</comment>
<evidence type="ECO:0000256" key="2">
    <source>
        <dbReference type="SAM" id="SignalP"/>
    </source>
</evidence>
<evidence type="ECO:0000256" key="1">
    <source>
        <dbReference type="SAM" id="MobiDB-lite"/>
    </source>
</evidence>
<name>A0A8T2TCS0_CERRI</name>
<feature type="signal peptide" evidence="2">
    <location>
        <begin position="1"/>
        <end position="28"/>
    </location>
</feature>
<gene>
    <name evidence="3" type="ORF">KP509_13G036400</name>
</gene>
<keyword evidence="4" id="KW-1185">Reference proteome</keyword>
<keyword evidence="2" id="KW-0732">Signal</keyword>
<feature type="chain" id="PRO_5035717678" evidence="2">
    <location>
        <begin position="29"/>
        <end position="108"/>
    </location>
</feature>
<proteinExistence type="predicted"/>
<dbReference type="AlphaFoldDB" id="A0A8T2TCS0"/>
<protein>
    <submittedName>
        <fullName evidence="3">Uncharacterized protein</fullName>
    </submittedName>
</protein>
<organism evidence="3 4">
    <name type="scientific">Ceratopteris richardii</name>
    <name type="common">Triangle waterfern</name>
    <dbReference type="NCBI Taxonomy" id="49495"/>
    <lineage>
        <taxon>Eukaryota</taxon>
        <taxon>Viridiplantae</taxon>
        <taxon>Streptophyta</taxon>
        <taxon>Embryophyta</taxon>
        <taxon>Tracheophyta</taxon>
        <taxon>Polypodiopsida</taxon>
        <taxon>Polypodiidae</taxon>
        <taxon>Polypodiales</taxon>
        <taxon>Pteridineae</taxon>
        <taxon>Pteridaceae</taxon>
        <taxon>Parkerioideae</taxon>
        <taxon>Ceratopteris</taxon>
    </lineage>
</organism>
<sequence>MSTSSSSSLLRLCFIIAFLLLHVRCSTALNVNFRSNSFARSLNPHDYVMDPKQLPSEHVMAHKYTDLFILGGTRKGLLARIDYEGDYNENGEANKNKNGVLIPSSPKH</sequence>
<dbReference type="EMBL" id="CM035418">
    <property type="protein sequence ID" value="KAH7421017.1"/>
    <property type="molecule type" value="Genomic_DNA"/>
</dbReference>
<evidence type="ECO:0000313" key="4">
    <source>
        <dbReference type="Proteomes" id="UP000825935"/>
    </source>
</evidence>
<feature type="compositionally biased region" description="Low complexity" evidence="1">
    <location>
        <begin position="90"/>
        <end position="99"/>
    </location>
</feature>
<evidence type="ECO:0000313" key="3">
    <source>
        <dbReference type="EMBL" id="KAH7421017.1"/>
    </source>
</evidence>
<reference evidence="3" key="1">
    <citation type="submission" date="2021-08" db="EMBL/GenBank/DDBJ databases">
        <title>WGS assembly of Ceratopteris richardii.</title>
        <authorList>
            <person name="Marchant D.B."/>
            <person name="Chen G."/>
            <person name="Jenkins J."/>
            <person name="Shu S."/>
            <person name="Leebens-Mack J."/>
            <person name="Grimwood J."/>
            <person name="Schmutz J."/>
            <person name="Soltis P."/>
            <person name="Soltis D."/>
            <person name="Chen Z.-H."/>
        </authorList>
    </citation>
    <scope>NUCLEOTIDE SEQUENCE</scope>
    <source>
        <strain evidence="3">Whitten #5841</strain>
        <tissue evidence="3">Leaf</tissue>
    </source>
</reference>